<dbReference type="SUPFAM" id="SSF56801">
    <property type="entry name" value="Acetyl-CoA synthetase-like"/>
    <property type="match status" value="1"/>
</dbReference>
<sequence length="664" mass="70853">MPHAPLETTATRRFTPELHRVNGRVVAVATPPLGPPPERGSLADIPFVNALATPDRPLLSRRATDGSWRDVTAAAFAEEVTSLAKGLVAHGLRPGDRLAVMSRTRYEWTLLDFAAWAAGLVPVPIYPESSAEQLSWMLHDSGARACVVEGAEEARRLSAVRQELAGVEHVWQLTALGAGQGGVLGQIANAGRQLPDRVVIENRERLAPHHAATLVYTSGTTGLIKGCVLTHGNLMAELDAAIELFAPVFHPEPDPDQPEQEPPSTLLFLPMAHVLGRVAALACVRARVRLGHAPNPAAAELTADLAAFRPSFLFAVPHLLEKVFNTARASAETAGRGGAFDRAARIARRFGAAGERAGGERAAEDDGRPGMGLRAARSLYEPLVYRRIRERLGGRLRHVVCGGAPLSRRLATFFEGIGVGVHEGYGLTETSAAATVNAPGAGRLGTVGLPLPGTAVRIARSGEVLVRGPQVFAGYWDGEYGRVVPGTDAEGWFATGDLGALDEDGHLTVIGRQKDLIITADGRTVPPEPVEEALRAHPLVGHCLVVGDQLPYLTALITLDPEGLAHWRTLHDRPRTPAARLVDDPALLADVAEAVAAAERAVPEAGPIRRFRVLPQDFTVDAGQLTPSLRVRRSAVLHDYADVLDELYPAEEIAGEIPGEIARE</sequence>
<dbReference type="PANTHER" id="PTHR43272:SF32">
    <property type="entry name" value="AMP-DEPENDENT SYNTHETASE_LIGASE DOMAIN-CONTAINING PROTEIN"/>
    <property type="match status" value="1"/>
</dbReference>
<reference evidence="7 8" key="1">
    <citation type="submission" date="2018-10" db="EMBL/GenBank/DDBJ databases">
        <title>Isolation, diversity and antifungal activity of actinobacteria from wheat.</title>
        <authorList>
            <person name="Han C."/>
        </authorList>
    </citation>
    <scope>NUCLEOTIDE SEQUENCE [LARGE SCALE GENOMIC DNA]</scope>
    <source>
        <strain evidence="7 8">NEAU-YY642</strain>
    </source>
</reference>
<dbReference type="PANTHER" id="PTHR43272">
    <property type="entry name" value="LONG-CHAIN-FATTY-ACID--COA LIGASE"/>
    <property type="match status" value="1"/>
</dbReference>
<dbReference type="RefSeq" id="WP_122184471.1">
    <property type="nucleotide sequence ID" value="NZ_RFFJ01000079.1"/>
</dbReference>
<protein>
    <recommendedName>
        <fullName evidence="5">Acyl-CoA synthetase</fullName>
    </recommendedName>
</protein>
<dbReference type="AlphaFoldDB" id="A0A3M2LVX4"/>
<dbReference type="Pfam" id="PF00501">
    <property type="entry name" value="AMP-binding"/>
    <property type="match status" value="1"/>
</dbReference>
<keyword evidence="4" id="KW-0443">Lipid metabolism</keyword>
<proteinExistence type="inferred from homology"/>
<evidence type="ECO:0000313" key="7">
    <source>
        <dbReference type="EMBL" id="RMI39088.1"/>
    </source>
</evidence>
<feature type="domain" description="AMP-dependent synthetase/ligase" evidence="6">
    <location>
        <begin position="50"/>
        <end position="476"/>
    </location>
</feature>
<evidence type="ECO:0000256" key="2">
    <source>
        <dbReference type="ARBA" id="ARBA00022598"/>
    </source>
</evidence>
<dbReference type="InterPro" id="IPR020845">
    <property type="entry name" value="AMP-binding_CS"/>
</dbReference>
<dbReference type="Proteomes" id="UP000278673">
    <property type="component" value="Unassembled WGS sequence"/>
</dbReference>
<dbReference type="Gene3D" id="3.40.50.12780">
    <property type="entry name" value="N-terminal domain of ligase-like"/>
    <property type="match status" value="1"/>
</dbReference>
<dbReference type="InterPro" id="IPR042099">
    <property type="entry name" value="ANL_N_sf"/>
</dbReference>
<comment type="similarity">
    <text evidence="1">Belongs to the ATP-dependent AMP-binding enzyme family.</text>
</comment>
<organism evidence="7 8">
    <name type="scientific">Streptomyces triticirhizae</name>
    <dbReference type="NCBI Taxonomy" id="2483353"/>
    <lineage>
        <taxon>Bacteria</taxon>
        <taxon>Bacillati</taxon>
        <taxon>Actinomycetota</taxon>
        <taxon>Actinomycetes</taxon>
        <taxon>Kitasatosporales</taxon>
        <taxon>Streptomycetaceae</taxon>
        <taxon>Streptomyces</taxon>
    </lineage>
</organism>
<evidence type="ECO:0000256" key="5">
    <source>
        <dbReference type="ARBA" id="ARBA00032875"/>
    </source>
</evidence>
<evidence type="ECO:0000256" key="3">
    <source>
        <dbReference type="ARBA" id="ARBA00022832"/>
    </source>
</evidence>
<dbReference type="PROSITE" id="PS00455">
    <property type="entry name" value="AMP_BINDING"/>
    <property type="match status" value="1"/>
</dbReference>
<keyword evidence="3" id="KW-0276">Fatty acid metabolism</keyword>
<name>A0A3M2LVX4_9ACTN</name>
<accession>A0A3M2LVX4</accession>
<evidence type="ECO:0000256" key="4">
    <source>
        <dbReference type="ARBA" id="ARBA00023098"/>
    </source>
</evidence>
<gene>
    <name evidence="7" type="ORF">EBN88_15510</name>
</gene>
<dbReference type="CDD" id="cd05907">
    <property type="entry name" value="VL_LC_FACS_like"/>
    <property type="match status" value="1"/>
</dbReference>
<evidence type="ECO:0000256" key="1">
    <source>
        <dbReference type="ARBA" id="ARBA00006432"/>
    </source>
</evidence>
<keyword evidence="2 7" id="KW-0436">Ligase</keyword>
<dbReference type="GO" id="GO:0016020">
    <property type="term" value="C:membrane"/>
    <property type="evidence" value="ECO:0007669"/>
    <property type="project" value="TreeGrafter"/>
</dbReference>
<keyword evidence="8" id="KW-1185">Reference proteome</keyword>
<dbReference type="Pfam" id="PF23562">
    <property type="entry name" value="AMP-binding_C_3"/>
    <property type="match status" value="1"/>
</dbReference>
<evidence type="ECO:0000259" key="6">
    <source>
        <dbReference type="Pfam" id="PF00501"/>
    </source>
</evidence>
<dbReference type="InterPro" id="IPR000873">
    <property type="entry name" value="AMP-dep_synth/lig_dom"/>
</dbReference>
<evidence type="ECO:0000313" key="8">
    <source>
        <dbReference type="Proteomes" id="UP000278673"/>
    </source>
</evidence>
<dbReference type="GO" id="GO:0004467">
    <property type="term" value="F:long-chain fatty acid-CoA ligase activity"/>
    <property type="evidence" value="ECO:0007669"/>
    <property type="project" value="TreeGrafter"/>
</dbReference>
<comment type="caution">
    <text evidence="7">The sequence shown here is derived from an EMBL/GenBank/DDBJ whole genome shotgun (WGS) entry which is preliminary data.</text>
</comment>
<dbReference type="EMBL" id="RFFJ01000079">
    <property type="protein sequence ID" value="RMI39088.1"/>
    <property type="molecule type" value="Genomic_DNA"/>
</dbReference>